<sequence length="322" mass="35633">MSSLSMQFVGYWLETLFYGIYLATCVSCVRALLLIHTGSEVRWRTRSEVKWFFLVIGTLLFVVSMFEIIVGLLVTMQLFVRGNAHQNVPPDGSNASKLNSIASSNPSKWATIVTSEIAPQIIQSLLGDLVLVHRCLIFYGRCWTIVLPSVLLYIADVALAVAFIVGTILAADGSRGAALATLPWLWYFVVTFFSVATVHPIRKLQNILTTWLLIRRIWKVDQQARKVGGISQPASQRSLRHVIRILAECGLCYTTMIVLTLVVSLFPNNAIYPISDVTLLAAGIAFNFIIMQTAPPVERTAVLTEDGVQTSSLRFHVASTAE</sequence>
<keyword evidence="3" id="KW-1185">Reference proteome</keyword>
<name>A0AAV9Z6Z8_9AGAR</name>
<keyword evidence="1" id="KW-0472">Membrane</keyword>
<evidence type="ECO:0000313" key="2">
    <source>
        <dbReference type="EMBL" id="KAK6974141.1"/>
    </source>
</evidence>
<evidence type="ECO:0000313" key="3">
    <source>
        <dbReference type="Proteomes" id="UP001362999"/>
    </source>
</evidence>
<feature type="transmembrane region" description="Helical" evidence="1">
    <location>
        <begin position="271"/>
        <end position="290"/>
    </location>
</feature>
<dbReference type="EMBL" id="JAWWNJ010000188">
    <property type="protein sequence ID" value="KAK6974141.1"/>
    <property type="molecule type" value="Genomic_DNA"/>
</dbReference>
<feature type="transmembrane region" description="Helical" evidence="1">
    <location>
        <begin position="177"/>
        <end position="198"/>
    </location>
</feature>
<accession>A0AAV9Z6Z8</accession>
<feature type="transmembrane region" description="Helical" evidence="1">
    <location>
        <begin position="151"/>
        <end position="171"/>
    </location>
</feature>
<protein>
    <recommendedName>
        <fullName evidence="4">Gustatory receptor</fullName>
    </recommendedName>
</protein>
<dbReference type="AlphaFoldDB" id="A0AAV9Z6Z8"/>
<keyword evidence="1" id="KW-1133">Transmembrane helix</keyword>
<feature type="transmembrane region" description="Helical" evidence="1">
    <location>
        <begin position="20"/>
        <end position="39"/>
    </location>
</feature>
<organism evidence="2 3">
    <name type="scientific">Favolaschia claudopus</name>
    <dbReference type="NCBI Taxonomy" id="2862362"/>
    <lineage>
        <taxon>Eukaryota</taxon>
        <taxon>Fungi</taxon>
        <taxon>Dikarya</taxon>
        <taxon>Basidiomycota</taxon>
        <taxon>Agaricomycotina</taxon>
        <taxon>Agaricomycetes</taxon>
        <taxon>Agaricomycetidae</taxon>
        <taxon>Agaricales</taxon>
        <taxon>Marasmiineae</taxon>
        <taxon>Mycenaceae</taxon>
        <taxon>Favolaschia</taxon>
    </lineage>
</organism>
<keyword evidence="1" id="KW-0812">Transmembrane</keyword>
<feature type="transmembrane region" description="Helical" evidence="1">
    <location>
        <begin position="245"/>
        <end position="265"/>
    </location>
</feature>
<dbReference type="Proteomes" id="UP001362999">
    <property type="component" value="Unassembled WGS sequence"/>
</dbReference>
<proteinExistence type="predicted"/>
<evidence type="ECO:0008006" key="4">
    <source>
        <dbReference type="Google" id="ProtNLM"/>
    </source>
</evidence>
<comment type="caution">
    <text evidence="2">The sequence shown here is derived from an EMBL/GenBank/DDBJ whole genome shotgun (WGS) entry which is preliminary data.</text>
</comment>
<reference evidence="2 3" key="1">
    <citation type="journal article" date="2024" name="J Genomics">
        <title>Draft genome sequencing and assembly of Favolaschia claudopus CIRM-BRFM 2984 isolated from oak limbs.</title>
        <authorList>
            <person name="Navarro D."/>
            <person name="Drula E."/>
            <person name="Chaduli D."/>
            <person name="Cazenave R."/>
            <person name="Ahrendt S."/>
            <person name="Wang J."/>
            <person name="Lipzen A."/>
            <person name="Daum C."/>
            <person name="Barry K."/>
            <person name="Grigoriev I.V."/>
            <person name="Favel A."/>
            <person name="Rosso M.N."/>
            <person name="Martin F."/>
        </authorList>
    </citation>
    <scope>NUCLEOTIDE SEQUENCE [LARGE SCALE GENOMIC DNA]</scope>
    <source>
        <strain evidence="2 3">CIRM-BRFM 2984</strain>
    </source>
</reference>
<gene>
    <name evidence="2" type="ORF">R3P38DRAFT_3240021</name>
</gene>
<evidence type="ECO:0000256" key="1">
    <source>
        <dbReference type="SAM" id="Phobius"/>
    </source>
</evidence>
<feature type="transmembrane region" description="Helical" evidence="1">
    <location>
        <begin position="51"/>
        <end position="80"/>
    </location>
</feature>